<evidence type="ECO:0000256" key="1">
    <source>
        <dbReference type="ARBA" id="ARBA00023315"/>
    </source>
</evidence>
<dbReference type="InterPro" id="IPR013601">
    <property type="entry name" value="FAE1_typ3_polyketide_synth"/>
</dbReference>
<dbReference type="InterPro" id="IPR012392">
    <property type="entry name" value="3-ktacl-CoA_syn"/>
</dbReference>
<reference evidence="4" key="2">
    <citation type="submission" date="2023-06" db="EMBL/GenBank/DDBJ databases">
        <authorList>
            <person name="Swenson N.G."/>
            <person name="Wegrzyn J.L."/>
            <person name="Mcevoy S.L."/>
        </authorList>
    </citation>
    <scope>NUCLEOTIDE SEQUENCE</scope>
    <source>
        <strain evidence="4">NS2018</strain>
        <tissue evidence="4">Leaf</tissue>
    </source>
</reference>
<comment type="caution">
    <text evidence="4">The sequence shown here is derived from an EMBL/GenBank/DDBJ whole genome shotgun (WGS) entry which is preliminary data.</text>
</comment>
<keyword evidence="5" id="KW-1185">Reference proteome</keyword>
<accession>A0AA39T894</accession>
<keyword evidence="1" id="KW-0012">Acyltransferase</keyword>
<dbReference type="GO" id="GO:0006633">
    <property type="term" value="P:fatty acid biosynthetic process"/>
    <property type="evidence" value="ECO:0007669"/>
    <property type="project" value="InterPro"/>
</dbReference>
<gene>
    <name evidence="4" type="ORF">LWI29_019131</name>
</gene>
<organism evidence="4 5">
    <name type="scientific">Acer saccharum</name>
    <name type="common">Sugar maple</name>
    <dbReference type="NCBI Taxonomy" id="4024"/>
    <lineage>
        <taxon>Eukaryota</taxon>
        <taxon>Viridiplantae</taxon>
        <taxon>Streptophyta</taxon>
        <taxon>Embryophyta</taxon>
        <taxon>Tracheophyta</taxon>
        <taxon>Spermatophyta</taxon>
        <taxon>Magnoliopsida</taxon>
        <taxon>eudicotyledons</taxon>
        <taxon>Gunneridae</taxon>
        <taxon>Pentapetalae</taxon>
        <taxon>rosids</taxon>
        <taxon>malvids</taxon>
        <taxon>Sapindales</taxon>
        <taxon>Sapindaceae</taxon>
        <taxon>Hippocastanoideae</taxon>
        <taxon>Acereae</taxon>
        <taxon>Acer</taxon>
    </lineage>
</organism>
<dbReference type="Proteomes" id="UP001168877">
    <property type="component" value="Unassembled WGS sequence"/>
</dbReference>
<dbReference type="Pfam" id="PF08392">
    <property type="entry name" value="FAE1_CUT1_RppA"/>
    <property type="match status" value="1"/>
</dbReference>
<dbReference type="SUPFAM" id="SSF53901">
    <property type="entry name" value="Thiolase-like"/>
    <property type="match status" value="1"/>
</dbReference>
<name>A0AA39T894_ACESA</name>
<keyword evidence="1" id="KW-0808">Transferase</keyword>
<evidence type="ECO:0000259" key="3">
    <source>
        <dbReference type="Pfam" id="PF08392"/>
    </source>
</evidence>
<comment type="catalytic activity">
    <reaction evidence="2">
        <text>a very-long-chain acyl-CoA + malonyl-CoA + H(+) = a very-long-chain 3-oxoacyl-CoA + CO2 + CoA</text>
        <dbReference type="Rhea" id="RHEA:32727"/>
        <dbReference type="ChEBI" id="CHEBI:15378"/>
        <dbReference type="ChEBI" id="CHEBI:16526"/>
        <dbReference type="ChEBI" id="CHEBI:57287"/>
        <dbReference type="ChEBI" id="CHEBI:57384"/>
        <dbReference type="ChEBI" id="CHEBI:90725"/>
        <dbReference type="ChEBI" id="CHEBI:90736"/>
        <dbReference type="EC" id="2.3.1.199"/>
    </reaction>
</comment>
<evidence type="ECO:0000313" key="5">
    <source>
        <dbReference type="Proteomes" id="UP001168877"/>
    </source>
</evidence>
<dbReference type="EMBL" id="JAUESC010000002">
    <property type="protein sequence ID" value="KAK0604761.1"/>
    <property type="molecule type" value="Genomic_DNA"/>
</dbReference>
<evidence type="ECO:0000256" key="2">
    <source>
        <dbReference type="ARBA" id="ARBA00047375"/>
    </source>
</evidence>
<proteinExistence type="predicted"/>
<dbReference type="PANTHER" id="PTHR31561">
    <property type="entry name" value="3-KETOACYL-COA SYNTHASE"/>
    <property type="match status" value="1"/>
</dbReference>
<dbReference type="GO" id="GO:0009922">
    <property type="term" value="F:fatty acid elongase activity"/>
    <property type="evidence" value="ECO:0007669"/>
    <property type="project" value="UniProtKB-EC"/>
</dbReference>
<evidence type="ECO:0000313" key="4">
    <source>
        <dbReference type="EMBL" id="KAK0604761.1"/>
    </source>
</evidence>
<reference evidence="4" key="1">
    <citation type="journal article" date="2022" name="Plant J.">
        <title>Strategies of tolerance reflected in two North American maple genomes.</title>
        <authorList>
            <person name="McEvoy S.L."/>
            <person name="Sezen U.U."/>
            <person name="Trouern-Trend A."/>
            <person name="McMahon S.M."/>
            <person name="Schaberg P.G."/>
            <person name="Yang J."/>
            <person name="Wegrzyn J.L."/>
            <person name="Swenson N.G."/>
        </authorList>
    </citation>
    <scope>NUCLEOTIDE SEQUENCE</scope>
    <source>
        <strain evidence="4">NS2018</strain>
    </source>
</reference>
<sequence length="112" mass="12419">MGSWRWTNSSKTALGNSCPGQVSLLEKSIFNVSMLAVVPSLSARIINHYKTRENIKVFNLTGMGCSASLVQTIFKTYNNNRAGPVHRLTRRPLRAPIFQGPQNSFSVYSMLG</sequence>
<feature type="domain" description="FAE" evidence="3">
    <location>
        <begin position="29"/>
        <end position="71"/>
    </location>
</feature>
<dbReference type="GO" id="GO:0016020">
    <property type="term" value="C:membrane"/>
    <property type="evidence" value="ECO:0007669"/>
    <property type="project" value="InterPro"/>
</dbReference>
<dbReference type="InterPro" id="IPR016039">
    <property type="entry name" value="Thiolase-like"/>
</dbReference>
<protein>
    <recommendedName>
        <fullName evidence="3">FAE domain-containing protein</fullName>
    </recommendedName>
</protein>
<dbReference type="AlphaFoldDB" id="A0AA39T894"/>